<dbReference type="EMBL" id="PIUM01000057">
    <property type="protein sequence ID" value="PKU21469.1"/>
    <property type="molecule type" value="Genomic_DNA"/>
</dbReference>
<dbReference type="InterPro" id="IPR011701">
    <property type="entry name" value="MFS"/>
</dbReference>
<reference evidence="8" key="1">
    <citation type="submission" date="2017-12" db="EMBL/GenBank/DDBJ databases">
        <title>Draft genome sequence of Telmatospirillum siberiense 26-4b1T, an acidotolerant peatland alphaproteobacterium potentially involved in sulfur cycling.</title>
        <authorList>
            <person name="Hausmann B."/>
            <person name="Pjevac P."/>
            <person name="Schreck K."/>
            <person name="Herbold C.W."/>
            <person name="Daims H."/>
            <person name="Wagner M."/>
            <person name="Pester M."/>
            <person name="Loy A."/>
        </authorList>
    </citation>
    <scope>NUCLEOTIDE SEQUENCE [LARGE SCALE GENOMIC DNA]</scope>
    <source>
        <strain evidence="8">26-4b1</strain>
    </source>
</reference>
<dbReference type="OrthoDB" id="9794076at2"/>
<feature type="transmembrane region" description="Helical" evidence="5">
    <location>
        <begin position="290"/>
        <end position="311"/>
    </location>
</feature>
<proteinExistence type="predicted"/>
<evidence type="ECO:0000256" key="2">
    <source>
        <dbReference type="ARBA" id="ARBA00022692"/>
    </source>
</evidence>
<dbReference type="Pfam" id="PF07690">
    <property type="entry name" value="MFS_1"/>
    <property type="match status" value="1"/>
</dbReference>
<keyword evidence="4 5" id="KW-0472">Membrane</keyword>
<feature type="transmembrane region" description="Helical" evidence="5">
    <location>
        <begin position="317"/>
        <end position="337"/>
    </location>
</feature>
<protein>
    <submittedName>
        <fullName evidence="7">MFS transporter</fullName>
    </submittedName>
</protein>
<dbReference type="InterPro" id="IPR036259">
    <property type="entry name" value="MFS_trans_sf"/>
</dbReference>
<dbReference type="InterPro" id="IPR020846">
    <property type="entry name" value="MFS_dom"/>
</dbReference>
<dbReference type="InterPro" id="IPR050382">
    <property type="entry name" value="MFS_Na/Anion_cotransporter"/>
</dbReference>
<dbReference type="SUPFAM" id="SSF103473">
    <property type="entry name" value="MFS general substrate transporter"/>
    <property type="match status" value="1"/>
</dbReference>
<feature type="transmembrane region" description="Helical" evidence="5">
    <location>
        <begin position="260"/>
        <end position="278"/>
    </location>
</feature>
<dbReference type="CDD" id="cd17319">
    <property type="entry name" value="MFS_ExuT_GudP_like"/>
    <property type="match status" value="1"/>
</dbReference>
<feature type="transmembrane region" description="Helical" evidence="5">
    <location>
        <begin position="349"/>
        <end position="375"/>
    </location>
</feature>
<dbReference type="GO" id="GO:0022857">
    <property type="term" value="F:transmembrane transporter activity"/>
    <property type="evidence" value="ECO:0007669"/>
    <property type="project" value="InterPro"/>
</dbReference>
<evidence type="ECO:0000313" key="8">
    <source>
        <dbReference type="Proteomes" id="UP000233293"/>
    </source>
</evidence>
<feature type="transmembrane region" description="Helical" evidence="5">
    <location>
        <begin position="220"/>
        <end position="240"/>
    </location>
</feature>
<keyword evidence="2 5" id="KW-0812">Transmembrane</keyword>
<keyword evidence="3 5" id="KW-1133">Transmembrane helix</keyword>
<evidence type="ECO:0000256" key="3">
    <source>
        <dbReference type="ARBA" id="ARBA00022989"/>
    </source>
</evidence>
<evidence type="ECO:0000259" key="6">
    <source>
        <dbReference type="PROSITE" id="PS50850"/>
    </source>
</evidence>
<comment type="subcellular location">
    <subcellularLocation>
        <location evidence="1">Membrane</location>
        <topology evidence="1">Multi-pass membrane protein</topology>
    </subcellularLocation>
</comment>
<dbReference type="PROSITE" id="PS50850">
    <property type="entry name" value="MFS"/>
    <property type="match status" value="1"/>
</dbReference>
<evidence type="ECO:0000313" key="7">
    <source>
        <dbReference type="EMBL" id="PKU21469.1"/>
    </source>
</evidence>
<feature type="domain" description="Major facilitator superfamily (MFS) profile" evidence="6">
    <location>
        <begin position="1"/>
        <end position="406"/>
    </location>
</feature>
<dbReference type="Proteomes" id="UP000233293">
    <property type="component" value="Unassembled WGS sequence"/>
</dbReference>
<dbReference type="GO" id="GO:0016020">
    <property type="term" value="C:membrane"/>
    <property type="evidence" value="ECO:0007669"/>
    <property type="project" value="UniProtKB-SubCell"/>
</dbReference>
<feature type="transmembrane region" description="Helical" evidence="5">
    <location>
        <begin position="129"/>
        <end position="148"/>
    </location>
</feature>
<keyword evidence="8" id="KW-1185">Reference proteome</keyword>
<comment type="caution">
    <text evidence="7">The sequence shown here is derived from an EMBL/GenBank/DDBJ whole genome shotgun (WGS) entry which is preliminary data.</text>
</comment>
<feature type="transmembrane region" description="Helical" evidence="5">
    <location>
        <begin position="154"/>
        <end position="173"/>
    </location>
</feature>
<name>A0A2N3PM34_9PROT</name>
<evidence type="ECO:0000256" key="1">
    <source>
        <dbReference type="ARBA" id="ARBA00004141"/>
    </source>
</evidence>
<sequence>MMVLGAINYIDRSSLSIAVPYISQDYNITDARVIGLLQSAFFWAYALMQLPCGVLADRFSPRTLIGTATVVWGAFQGLGALCGNYVTFALTRVGLGVSEAPIMPAGAKLMGVWLTPNERGRGSMLLDGGAALGTSVGAVIITGLIGFFGSWRAAFLIAGLGTVLAGVFAFYFIRSRPSEHRGVNALERAYIEATNHSAAVKSESRLSFATVRPYLRQRNVLALIGGWCCYSTVFYGLMVWAPSYLQATHGFNLKEMGSAVALMFFLCFVGQQLGGLIADRWRKAGGRPNVIYHTMFSISAIVSGASVFAVTRVSDPVMVIVLLSTALFPLRWASMYWSIPGLLGAQSVAGTICGTMNFCSNLTAAIVPIIVGFIVEATGSYFFAMMFFGAAAVGYLFCSLSINFDRPMSLAENRDRAGAGLSAAVEG</sequence>
<dbReference type="PANTHER" id="PTHR11662">
    <property type="entry name" value="SOLUTE CARRIER FAMILY 17"/>
    <property type="match status" value="1"/>
</dbReference>
<gene>
    <name evidence="7" type="ORF">CWS72_26600</name>
</gene>
<dbReference type="AlphaFoldDB" id="A0A2N3PM34"/>
<accession>A0A2N3PM34</accession>
<organism evidence="7 8">
    <name type="scientific">Telmatospirillum siberiense</name>
    <dbReference type="NCBI Taxonomy" id="382514"/>
    <lineage>
        <taxon>Bacteria</taxon>
        <taxon>Pseudomonadati</taxon>
        <taxon>Pseudomonadota</taxon>
        <taxon>Alphaproteobacteria</taxon>
        <taxon>Rhodospirillales</taxon>
        <taxon>Rhodospirillaceae</taxon>
        <taxon>Telmatospirillum</taxon>
    </lineage>
</organism>
<evidence type="ECO:0000256" key="5">
    <source>
        <dbReference type="SAM" id="Phobius"/>
    </source>
</evidence>
<feature type="transmembrane region" description="Helical" evidence="5">
    <location>
        <begin position="381"/>
        <end position="404"/>
    </location>
</feature>
<evidence type="ECO:0000256" key="4">
    <source>
        <dbReference type="ARBA" id="ARBA00023136"/>
    </source>
</evidence>
<dbReference type="PANTHER" id="PTHR11662:SF399">
    <property type="entry name" value="FI19708P1-RELATED"/>
    <property type="match status" value="1"/>
</dbReference>
<dbReference type="Gene3D" id="1.20.1250.20">
    <property type="entry name" value="MFS general substrate transporter like domains"/>
    <property type="match status" value="2"/>
</dbReference>
<dbReference type="RefSeq" id="WP_101253694.1">
    <property type="nucleotide sequence ID" value="NZ_PIUM01000057.1"/>
</dbReference>